<feature type="region of interest" description="Disordered" evidence="1">
    <location>
        <begin position="33"/>
        <end position="52"/>
    </location>
</feature>
<evidence type="ECO:0000313" key="2">
    <source>
        <dbReference type="EMBL" id="KAF7275784.1"/>
    </source>
</evidence>
<organism evidence="2 3">
    <name type="scientific">Rhynchophorus ferrugineus</name>
    <name type="common">Red palm weevil</name>
    <name type="synonym">Curculio ferrugineus</name>
    <dbReference type="NCBI Taxonomy" id="354439"/>
    <lineage>
        <taxon>Eukaryota</taxon>
        <taxon>Metazoa</taxon>
        <taxon>Ecdysozoa</taxon>
        <taxon>Arthropoda</taxon>
        <taxon>Hexapoda</taxon>
        <taxon>Insecta</taxon>
        <taxon>Pterygota</taxon>
        <taxon>Neoptera</taxon>
        <taxon>Endopterygota</taxon>
        <taxon>Coleoptera</taxon>
        <taxon>Polyphaga</taxon>
        <taxon>Cucujiformia</taxon>
        <taxon>Curculionidae</taxon>
        <taxon>Dryophthorinae</taxon>
        <taxon>Rhynchophorus</taxon>
    </lineage>
</organism>
<feature type="non-terminal residue" evidence="2">
    <location>
        <position position="101"/>
    </location>
</feature>
<keyword evidence="3" id="KW-1185">Reference proteome</keyword>
<sequence>MRLITKVVDSKSTQNSSSYSVTKKSYTLSKSASSSKFVQSSLPPTPSGAAWPPRAFPALQRSQSTTEIIETRGFKPSDTSDPSKKAFLTNLTKRVFKVGLV</sequence>
<gene>
    <name evidence="2" type="ORF">GWI33_011273</name>
</gene>
<evidence type="ECO:0000256" key="1">
    <source>
        <dbReference type="SAM" id="MobiDB-lite"/>
    </source>
</evidence>
<protein>
    <submittedName>
        <fullName evidence="2">Uncharacterized protein</fullName>
    </submittedName>
</protein>
<dbReference type="OrthoDB" id="300641at2759"/>
<accession>A0A834I895</accession>
<dbReference type="EMBL" id="JAACXV010009121">
    <property type="protein sequence ID" value="KAF7275784.1"/>
    <property type="molecule type" value="Genomic_DNA"/>
</dbReference>
<name>A0A834I895_RHYFE</name>
<comment type="caution">
    <text evidence="2">The sequence shown here is derived from an EMBL/GenBank/DDBJ whole genome shotgun (WGS) entry which is preliminary data.</text>
</comment>
<reference evidence="2" key="1">
    <citation type="submission" date="2020-08" db="EMBL/GenBank/DDBJ databases">
        <title>Genome sequencing and assembly of the red palm weevil Rhynchophorus ferrugineus.</title>
        <authorList>
            <person name="Dias G.B."/>
            <person name="Bergman C.M."/>
            <person name="Manee M."/>
        </authorList>
    </citation>
    <scope>NUCLEOTIDE SEQUENCE</scope>
    <source>
        <strain evidence="2">AA-2017</strain>
        <tissue evidence="2">Whole larva</tissue>
    </source>
</reference>
<dbReference type="Proteomes" id="UP000625711">
    <property type="component" value="Unassembled WGS sequence"/>
</dbReference>
<evidence type="ECO:0000313" key="3">
    <source>
        <dbReference type="Proteomes" id="UP000625711"/>
    </source>
</evidence>
<feature type="region of interest" description="Disordered" evidence="1">
    <location>
        <begin position="1"/>
        <end position="23"/>
    </location>
</feature>
<proteinExistence type="predicted"/>
<dbReference type="AlphaFoldDB" id="A0A834I895"/>